<dbReference type="AlphaFoldDB" id="A0A1F6FG85"/>
<sequence length="130" mass="15211">MNFTGVIIEESLTDLSILNEIKIVSTEVELVTEEHKTPWFSQWTMHTVEITPERVVGVAEKISKALDHTHNWYADFKTDKEHFVIYRNKIFHITDRSDKAQYNKATAYGISIGIPDYQVDFSPHITQWER</sequence>
<evidence type="ECO:0000313" key="2">
    <source>
        <dbReference type="Proteomes" id="UP000177325"/>
    </source>
</evidence>
<proteinExistence type="predicted"/>
<organism evidence="1 2">
    <name type="scientific">Candidatus Kaiserbacteria bacterium RIFCSPLOWO2_12_FULL_45_26</name>
    <dbReference type="NCBI Taxonomy" id="1798525"/>
    <lineage>
        <taxon>Bacteria</taxon>
        <taxon>Candidatus Kaiseribacteriota</taxon>
    </lineage>
</organism>
<protein>
    <submittedName>
        <fullName evidence="1">Uncharacterized protein</fullName>
    </submittedName>
</protein>
<dbReference type="EMBL" id="MFMM01000001">
    <property type="protein sequence ID" value="OGG84864.1"/>
    <property type="molecule type" value="Genomic_DNA"/>
</dbReference>
<name>A0A1F6FG85_9BACT</name>
<evidence type="ECO:0000313" key="1">
    <source>
        <dbReference type="EMBL" id="OGG84864.1"/>
    </source>
</evidence>
<gene>
    <name evidence="1" type="ORF">A3G90_02180</name>
</gene>
<reference evidence="1 2" key="1">
    <citation type="journal article" date="2016" name="Nat. Commun.">
        <title>Thousands of microbial genomes shed light on interconnected biogeochemical processes in an aquifer system.</title>
        <authorList>
            <person name="Anantharaman K."/>
            <person name="Brown C.T."/>
            <person name="Hug L.A."/>
            <person name="Sharon I."/>
            <person name="Castelle C.J."/>
            <person name="Probst A.J."/>
            <person name="Thomas B.C."/>
            <person name="Singh A."/>
            <person name="Wilkins M.J."/>
            <person name="Karaoz U."/>
            <person name="Brodie E.L."/>
            <person name="Williams K.H."/>
            <person name="Hubbard S.S."/>
            <person name="Banfield J.F."/>
        </authorList>
    </citation>
    <scope>NUCLEOTIDE SEQUENCE [LARGE SCALE GENOMIC DNA]</scope>
</reference>
<accession>A0A1F6FG85</accession>
<dbReference type="Proteomes" id="UP000177325">
    <property type="component" value="Unassembled WGS sequence"/>
</dbReference>
<comment type="caution">
    <text evidence="1">The sequence shown here is derived from an EMBL/GenBank/DDBJ whole genome shotgun (WGS) entry which is preliminary data.</text>
</comment>
<dbReference type="STRING" id="1798525.A3G90_02180"/>